<dbReference type="GeneID" id="34782842"/>
<proteinExistence type="predicted"/>
<dbReference type="AlphaFoldDB" id="A0A0U5FMY4"/>
<accession>A0A0U5FMY4</accession>
<protein>
    <submittedName>
        <fullName evidence="1">Burkholderia phage Bcep781 gp06</fullName>
    </submittedName>
</protein>
<dbReference type="Proteomes" id="UP000056109">
    <property type="component" value="Chromosome I"/>
</dbReference>
<keyword evidence="2" id="KW-1185">Reference proteome</keyword>
<gene>
    <name evidence="1" type="ORF">ASN_1782</name>
</gene>
<evidence type="ECO:0000313" key="1">
    <source>
        <dbReference type="EMBL" id="CEF41117.1"/>
    </source>
</evidence>
<dbReference type="KEGG" id="asz:ASN_1782"/>
<dbReference type="PATRIC" id="fig|446692.3.peg.1826"/>
<name>A0A0U5FMY4_9PROT</name>
<organism evidence="1 2">
    <name type="scientific">Acetobacter senegalensis</name>
    <dbReference type="NCBI Taxonomy" id="446692"/>
    <lineage>
        <taxon>Bacteria</taxon>
        <taxon>Pseudomonadati</taxon>
        <taxon>Pseudomonadota</taxon>
        <taxon>Alphaproteobacteria</taxon>
        <taxon>Acetobacterales</taxon>
        <taxon>Acetobacteraceae</taxon>
        <taxon>Acetobacter</taxon>
    </lineage>
</organism>
<reference evidence="2" key="1">
    <citation type="submission" date="2014-09" db="EMBL/GenBank/DDBJ databases">
        <authorList>
            <person name="Illeghems K.G."/>
        </authorList>
    </citation>
    <scope>NUCLEOTIDE SEQUENCE [LARGE SCALE GENOMIC DNA]</scope>
    <source>
        <strain evidence="2">108B</strain>
    </source>
</reference>
<sequence length="131" mass="14523">MSLNLFGIAGRMTGAVNPCIPADLFASDGVQDTPSGEVEPKYIVARIWIEVQALTGQDLQQVENLNQQADMRAVYIRGGIKALNRPLQYGGDLIKFYNSYWKVTQSLEEWGDAEWCKVLVTRQTSPPLGCS</sequence>
<dbReference type="EMBL" id="LN606600">
    <property type="protein sequence ID" value="CEF41117.1"/>
    <property type="molecule type" value="Genomic_DNA"/>
</dbReference>
<dbReference type="RefSeq" id="WP_058987823.1">
    <property type="nucleotide sequence ID" value="NZ_LN606600.1"/>
</dbReference>
<evidence type="ECO:0000313" key="2">
    <source>
        <dbReference type="Proteomes" id="UP000056109"/>
    </source>
</evidence>